<dbReference type="Pfam" id="PF00043">
    <property type="entry name" value="GST_C"/>
    <property type="match status" value="1"/>
</dbReference>
<evidence type="ECO:0000313" key="2">
    <source>
        <dbReference type="EMBL" id="KAK6353697.1"/>
    </source>
</evidence>
<proteinExistence type="predicted"/>
<gene>
    <name evidence="2" type="ORF">TWF696_005658</name>
</gene>
<protein>
    <recommendedName>
        <fullName evidence="1">GST C-terminal domain-containing protein</fullName>
    </recommendedName>
</protein>
<evidence type="ECO:0000313" key="3">
    <source>
        <dbReference type="Proteomes" id="UP001375240"/>
    </source>
</evidence>
<keyword evidence="3" id="KW-1185">Reference proteome</keyword>
<dbReference type="EMBL" id="JAVHNQ010000003">
    <property type="protein sequence ID" value="KAK6353697.1"/>
    <property type="molecule type" value="Genomic_DNA"/>
</dbReference>
<dbReference type="Proteomes" id="UP001375240">
    <property type="component" value="Unassembled WGS sequence"/>
</dbReference>
<dbReference type="PANTHER" id="PTHR44051:SF9">
    <property type="entry name" value="GLUTATHIONE S-TRANSFERASE 1"/>
    <property type="match status" value="1"/>
</dbReference>
<dbReference type="SUPFAM" id="SSF47616">
    <property type="entry name" value="GST C-terminal domain-like"/>
    <property type="match status" value="1"/>
</dbReference>
<evidence type="ECO:0000259" key="1">
    <source>
        <dbReference type="PROSITE" id="PS50405"/>
    </source>
</evidence>
<dbReference type="AlphaFoldDB" id="A0AAV9V4N6"/>
<dbReference type="InterPro" id="IPR004046">
    <property type="entry name" value="GST_C"/>
</dbReference>
<name>A0AAV9V4N6_9PEZI</name>
<feature type="domain" description="GST C-terminal" evidence="1">
    <location>
        <begin position="110"/>
        <end position="247"/>
    </location>
</feature>
<accession>A0AAV9V4N6</accession>
<dbReference type="Gene3D" id="1.20.1050.10">
    <property type="match status" value="1"/>
</dbReference>
<dbReference type="InterPro" id="IPR036282">
    <property type="entry name" value="Glutathione-S-Trfase_C_sf"/>
</dbReference>
<organism evidence="2 3">
    <name type="scientific">Orbilia brochopaga</name>
    <dbReference type="NCBI Taxonomy" id="3140254"/>
    <lineage>
        <taxon>Eukaryota</taxon>
        <taxon>Fungi</taxon>
        <taxon>Dikarya</taxon>
        <taxon>Ascomycota</taxon>
        <taxon>Pezizomycotina</taxon>
        <taxon>Orbiliomycetes</taxon>
        <taxon>Orbiliales</taxon>
        <taxon>Orbiliaceae</taxon>
        <taxon>Orbilia</taxon>
    </lineage>
</organism>
<dbReference type="PANTHER" id="PTHR44051">
    <property type="entry name" value="GLUTATHIONE S-TRANSFERASE-RELATED"/>
    <property type="match status" value="1"/>
</dbReference>
<dbReference type="PROSITE" id="PS50405">
    <property type="entry name" value="GST_CTER"/>
    <property type="match status" value="1"/>
</dbReference>
<dbReference type="Gene3D" id="3.40.30.10">
    <property type="entry name" value="Glutaredoxin"/>
    <property type="match status" value="1"/>
</dbReference>
<dbReference type="InterPro" id="IPR010987">
    <property type="entry name" value="Glutathione-S-Trfase_C-like"/>
</dbReference>
<sequence length="249" mass="27955">MQNNFWTHSSAPGIPTVYSLSSSRAVQTLWALEELVANGKLEKYNVKTYKRKMGSAPPEMKEGFRLGMSPTLTVAPASAPEEPPTTFVESRLINNFLADHYSDGIWVPAAKEDKARDEYFQEFAGSTFQMRASMVLTMDIIPQPVPWPFKIIPMAFFLPVANVMKKGLVGPFELMEDSLSDEKPWFSGPAMGLADFCMIFPMDICVARGYFDAMKYPNIAKWHETVLALPTYKSAVSKMGSYNMKTLDF</sequence>
<reference evidence="2 3" key="1">
    <citation type="submission" date="2019-10" db="EMBL/GenBank/DDBJ databases">
        <authorList>
            <person name="Palmer J.M."/>
        </authorList>
    </citation>
    <scope>NUCLEOTIDE SEQUENCE [LARGE SCALE GENOMIC DNA]</scope>
    <source>
        <strain evidence="2 3">TWF696</strain>
    </source>
</reference>
<comment type="caution">
    <text evidence="2">The sequence shown here is derived from an EMBL/GenBank/DDBJ whole genome shotgun (WGS) entry which is preliminary data.</text>
</comment>